<dbReference type="InterPro" id="IPR004090">
    <property type="entry name" value="Chemotax_Me-accpt_rcpt"/>
</dbReference>
<dbReference type="PROSITE" id="PS50885">
    <property type="entry name" value="HAMP"/>
    <property type="match status" value="1"/>
</dbReference>
<gene>
    <name evidence="5" type="ORF">LCGC14_3166700</name>
</gene>
<feature type="region of interest" description="Disordered" evidence="2">
    <location>
        <begin position="298"/>
        <end position="334"/>
    </location>
</feature>
<dbReference type="EMBL" id="LAZR01070153">
    <property type="protein sequence ID" value="KKK44692.1"/>
    <property type="molecule type" value="Genomic_DNA"/>
</dbReference>
<sequence>EAEEAGESYKAYIDIAGNKMLPLIEESGDAGQRAADAVAIANIETRVGKVYAVIADAVINRNLAETRIDFSKVKEEAMKDIAEVYKQVDTVEEREWAEEFESHYNNYLDIFESKMLPILAQSGSVNMGKIRALDDDIDGVRNLTLNALHKIVLSLEEEEKQDMADEKEIRELDGLIDGIRDALLVPISEMEKSLEKETVEADELFDAIGKRTTLLTIIISTIAVIISLLLALTITRGITNPIAQGVIFAQKMADGDLSEHLDIDRKDEIGVLAKALNRMTFNLRDMISAIRDSSEQVASTSEELSATAEQLAEGAQQQASTLEETSASVEGLTA</sequence>
<feature type="non-terminal residue" evidence="5">
    <location>
        <position position="334"/>
    </location>
</feature>
<dbReference type="PANTHER" id="PTHR43531">
    <property type="entry name" value="PROTEIN ICFG"/>
    <property type="match status" value="1"/>
</dbReference>
<feature type="non-terminal residue" evidence="5">
    <location>
        <position position="1"/>
    </location>
</feature>
<dbReference type="GO" id="GO:0006935">
    <property type="term" value="P:chemotaxis"/>
    <property type="evidence" value="ECO:0007669"/>
    <property type="project" value="UniProtKB-KW"/>
</dbReference>
<keyword evidence="3" id="KW-1133">Transmembrane helix</keyword>
<evidence type="ECO:0000313" key="5">
    <source>
        <dbReference type="EMBL" id="KKK44692.1"/>
    </source>
</evidence>
<accession>A0A0F8VK14</accession>
<evidence type="ECO:0000259" key="4">
    <source>
        <dbReference type="PROSITE" id="PS50885"/>
    </source>
</evidence>
<dbReference type="Pfam" id="PF00672">
    <property type="entry name" value="HAMP"/>
    <property type="match status" value="1"/>
</dbReference>
<keyword evidence="3" id="KW-0812">Transmembrane</keyword>
<feature type="compositionally biased region" description="Low complexity" evidence="2">
    <location>
        <begin position="306"/>
        <end position="319"/>
    </location>
</feature>
<feature type="domain" description="HAMP" evidence="4">
    <location>
        <begin position="236"/>
        <end position="288"/>
    </location>
</feature>
<dbReference type="InterPro" id="IPR003660">
    <property type="entry name" value="HAMP_dom"/>
</dbReference>
<dbReference type="InterPro" id="IPR051310">
    <property type="entry name" value="MCP_chemotaxis"/>
</dbReference>
<proteinExistence type="predicted"/>
<dbReference type="PANTHER" id="PTHR43531:SF11">
    <property type="entry name" value="METHYL-ACCEPTING CHEMOTAXIS PROTEIN 3"/>
    <property type="match status" value="1"/>
</dbReference>
<dbReference type="AlphaFoldDB" id="A0A0F8VK14"/>
<evidence type="ECO:0000256" key="2">
    <source>
        <dbReference type="SAM" id="MobiDB-lite"/>
    </source>
</evidence>
<evidence type="ECO:0000256" key="1">
    <source>
        <dbReference type="ARBA" id="ARBA00022500"/>
    </source>
</evidence>
<dbReference type="Gene3D" id="1.10.287.950">
    <property type="entry name" value="Methyl-accepting chemotaxis protein"/>
    <property type="match status" value="1"/>
</dbReference>
<dbReference type="CDD" id="cd06225">
    <property type="entry name" value="HAMP"/>
    <property type="match status" value="1"/>
</dbReference>
<dbReference type="SUPFAM" id="SSF158472">
    <property type="entry name" value="HAMP domain-like"/>
    <property type="match status" value="1"/>
</dbReference>
<comment type="caution">
    <text evidence="5">The sequence shown here is derived from an EMBL/GenBank/DDBJ whole genome shotgun (WGS) entry which is preliminary data.</text>
</comment>
<organism evidence="5">
    <name type="scientific">marine sediment metagenome</name>
    <dbReference type="NCBI Taxonomy" id="412755"/>
    <lineage>
        <taxon>unclassified sequences</taxon>
        <taxon>metagenomes</taxon>
        <taxon>ecological metagenomes</taxon>
    </lineage>
</organism>
<protein>
    <recommendedName>
        <fullName evidence="4">HAMP domain-containing protein</fullName>
    </recommendedName>
</protein>
<feature type="transmembrane region" description="Helical" evidence="3">
    <location>
        <begin position="214"/>
        <end position="234"/>
    </location>
</feature>
<keyword evidence="1" id="KW-0145">Chemotaxis</keyword>
<dbReference type="GO" id="GO:0007165">
    <property type="term" value="P:signal transduction"/>
    <property type="evidence" value="ECO:0007669"/>
    <property type="project" value="InterPro"/>
</dbReference>
<evidence type="ECO:0000256" key="3">
    <source>
        <dbReference type="SAM" id="Phobius"/>
    </source>
</evidence>
<dbReference type="GO" id="GO:0004888">
    <property type="term" value="F:transmembrane signaling receptor activity"/>
    <property type="evidence" value="ECO:0007669"/>
    <property type="project" value="InterPro"/>
</dbReference>
<dbReference type="SMART" id="SM00304">
    <property type="entry name" value="HAMP"/>
    <property type="match status" value="1"/>
</dbReference>
<name>A0A0F8VK14_9ZZZZ</name>
<dbReference type="GO" id="GO:0005886">
    <property type="term" value="C:plasma membrane"/>
    <property type="evidence" value="ECO:0007669"/>
    <property type="project" value="TreeGrafter"/>
</dbReference>
<reference evidence="5" key="1">
    <citation type="journal article" date="2015" name="Nature">
        <title>Complex archaea that bridge the gap between prokaryotes and eukaryotes.</title>
        <authorList>
            <person name="Spang A."/>
            <person name="Saw J.H."/>
            <person name="Jorgensen S.L."/>
            <person name="Zaremba-Niedzwiedzka K."/>
            <person name="Martijn J."/>
            <person name="Lind A.E."/>
            <person name="van Eijk R."/>
            <person name="Schleper C."/>
            <person name="Guy L."/>
            <person name="Ettema T.J."/>
        </authorList>
    </citation>
    <scope>NUCLEOTIDE SEQUENCE</scope>
</reference>
<dbReference type="PRINTS" id="PR00260">
    <property type="entry name" value="CHEMTRNSDUCR"/>
</dbReference>
<keyword evidence="3" id="KW-0472">Membrane</keyword>